<keyword evidence="2 5" id="KW-0889">Transcription antitermination</keyword>
<keyword evidence="3 5" id="KW-0805">Transcription regulation</keyword>
<dbReference type="GO" id="GO:0005829">
    <property type="term" value="C:cytosol"/>
    <property type="evidence" value="ECO:0007669"/>
    <property type="project" value="UniProtKB-ARBA"/>
</dbReference>
<keyword evidence="4 5" id="KW-0804">Transcription</keyword>
<dbReference type="InterPro" id="IPR001062">
    <property type="entry name" value="Transcrpt_antiterm_NusG"/>
</dbReference>
<dbReference type="AlphaFoldDB" id="A0A191ZIP2"/>
<dbReference type="InterPro" id="IPR005824">
    <property type="entry name" value="KOW"/>
</dbReference>
<evidence type="ECO:0000259" key="9">
    <source>
        <dbReference type="SMART" id="SM00739"/>
    </source>
</evidence>
<organism evidence="10 11">
    <name type="scientific">Halothiobacillus diazotrophicus</name>
    <dbReference type="NCBI Taxonomy" id="1860122"/>
    <lineage>
        <taxon>Bacteria</taxon>
        <taxon>Pseudomonadati</taxon>
        <taxon>Pseudomonadota</taxon>
        <taxon>Gammaproteobacteria</taxon>
        <taxon>Chromatiales</taxon>
        <taxon>Halothiobacillaceae</taxon>
        <taxon>Halothiobacillus</taxon>
    </lineage>
</organism>
<feature type="domain" description="KOW" evidence="9">
    <location>
        <begin position="123"/>
        <end position="150"/>
    </location>
</feature>
<dbReference type="PANTHER" id="PTHR30265:SF2">
    <property type="entry name" value="TRANSCRIPTION TERMINATION_ANTITERMINATION PROTEIN NUSG"/>
    <property type="match status" value="1"/>
</dbReference>
<evidence type="ECO:0000256" key="7">
    <source>
        <dbReference type="RuleBase" id="RU000538"/>
    </source>
</evidence>
<dbReference type="Gene3D" id="3.30.70.940">
    <property type="entry name" value="NusG, N-terminal domain"/>
    <property type="match status" value="1"/>
</dbReference>
<dbReference type="InterPro" id="IPR014722">
    <property type="entry name" value="Rib_uL2_dom2"/>
</dbReference>
<dbReference type="Gene3D" id="2.30.30.30">
    <property type="match status" value="1"/>
</dbReference>
<dbReference type="InterPro" id="IPR043425">
    <property type="entry name" value="NusG-like"/>
</dbReference>
<dbReference type="GO" id="GO:0006353">
    <property type="term" value="P:DNA-templated transcription termination"/>
    <property type="evidence" value="ECO:0007669"/>
    <property type="project" value="UniProtKB-UniRule"/>
</dbReference>
<dbReference type="GO" id="GO:0006354">
    <property type="term" value="P:DNA-templated transcription elongation"/>
    <property type="evidence" value="ECO:0007669"/>
    <property type="project" value="UniProtKB-UniRule"/>
</dbReference>
<dbReference type="PROSITE" id="PS01014">
    <property type="entry name" value="NUSG"/>
    <property type="match status" value="1"/>
</dbReference>
<evidence type="ECO:0000256" key="5">
    <source>
        <dbReference type="HAMAP-Rule" id="MF_00948"/>
    </source>
</evidence>
<evidence type="ECO:0000313" key="10">
    <source>
        <dbReference type="EMBL" id="ANJ67744.1"/>
    </source>
</evidence>
<evidence type="ECO:0000256" key="1">
    <source>
        <dbReference type="ARBA" id="ARBA00022472"/>
    </source>
</evidence>
<evidence type="ECO:0000256" key="2">
    <source>
        <dbReference type="ARBA" id="ARBA00022814"/>
    </source>
</evidence>
<dbReference type="InterPro" id="IPR008991">
    <property type="entry name" value="Translation_prot_SH3-like_sf"/>
</dbReference>
<dbReference type="SMART" id="SM00738">
    <property type="entry name" value="NGN"/>
    <property type="match status" value="1"/>
</dbReference>
<dbReference type="EMBL" id="CP016027">
    <property type="protein sequence ID" value="ANJ67744.1"/>
    <property type="molecule type" value="Genomic_DNA"/>
</dbReference>
<dbReference type="SUPFAM" id="SSF82679">
    <property type="entry name" value="N-utilization substance G protein NusG, N-terminal domain"/>
    <property type="match status" value="1"/>
</dbReference>
<dbReference type="InterPro" id="IPR006645">
    <property type="entry name" value="NGN-like_dom"/>
</dbReference>
<name>A0A191ZIP2_9GAMM</name>
<dbReference type="PANTHER" id="PTHR30265">
    <property type="entry name" value="RHO-INTERACTING TRANSCRIPTION TERMINATION FACTOR NUSG"/>
    <property type="match status" value="1"/>
</dbReference>
<dbReference type="SUPFAM" id="SSF50104">
    <property type="entry name" value="Translation proteins SH3-like domain"/>
    <property type="match status" value="1"/>
</dbReference>
<dbReference type="Pfam" id="PF02357">
    <property type="entry name" value="NusG"/>
    <property type="match status" value="1"/>
</dbReference>
<accession>A0A191ZIP2</accession>
<evidence type="ECO:0000256" key="6">
    <source>
        <dbReference type="NCBIfam" id="TIGR00922"/>
    </source>
</evidence>
<dbReference type="GO" id="GO:0032784">
    <property type="term" value="P:regulation of DNA-templated transcription elongation"/>
    <property type="evidence" value="ECO:0007669"/>
    <property type="project" value="InterPro"/>
</dbReference>
<dbReference type="Pfam" id="PF00467">
    <property type="entry name" value="KOW"/>
    <property type="match status" value="1"/>
</dbReference>
<dbReference type="GO" id="GO:0031564">
    <property type="term" value="P:transcription antitermination"/>
    <property type="evidence" value="ECO:0007669"/>
    <property type="project" value="UniProtKB-UniRule"/>
</dbReference>
<keyword evidence="11" id="KW-1185">Reference proteome</keyword>
<dbReference type="FunFam" id="2.30.30.30:FF:000002">
    <property type="entry name" value="Transcription termination/antitermination factor NusG"/>
    <property type="match status" value="1"/>
</dbReference>
<comment type="function">
    <text evidence="5 7">Participates in transcription elongation, termination and antitermination.</text>
</comment>
<feature type="domain" description="NusG-like N-terminal" evidence="8">
    <location>
        <begin position="2"/>
        <end position="111"/>
    </location>
</feature>
<evidence type="ECO:0000256" key="3">
    <source>
        <dbReference type="ARBA" id="ARBA00023015"/>
    </source>
</evidence>
<evidence type="ECO:0000259" key="8">
    <source>
        <dbReference type="SMART" id="SM00738"/>
    </source>
</evidence>
<comment type="similarity">
    <text evidence="5 7">Belongs to the NusG family.</text>
</comment>
<dbReference type="FunFam" id="3.30.70.940:FF:000001">
    <property type="entry name" value="Transcription termination/antitermination protein NusG"/>
    <property type="match status" value="1"/>
</dbReference>
<dbReference type="HAMAP" id="MF_00948">
    <property type="entry name" value="NusG"/>
    <property type="match status" value="1"/>
</dbReference>
<sequence>MAMRWYVVQAFSQFENSVKKALEERIEREGLQSQFGEILVPSEEVVEVRDGVKRKSERKFYPGYVLVQIDMTDEAWHLVNSVPRVLGFVGDSGGKPTPISSREADAIMARVKDSTDKPKPKTLFDVGEMVRVCDGPFNDFTGVVEEVNYEKSRLHVAVSIFGRSTPVELGFDQVAKT</sequence>
<dbReference type="NCBIfam" id="TIGR00922">
    <property type="entry name" value="nusG"/>
    <property type="match status" value="1"/>
</dbReference>
<dbReference type="STRING" id="1860122.A9404_10500"/>
<reference evidence="10 11" key="1">
    <citation type="submission" date="2016-06" db="EMBL/GenBank/DDBJ databases">
        <title>Insight into the functional genes involving in sulfur oxidation in Pearl River water.</title>
        <authorList>
            <person name="Luo J."/>
            <person name="Tan X."/>
            <person name="Lin W."/>
        </authorList>
    </citation>
    <scope>NUCLEOTIDE SEQUENCE [LARGE SCALE GENOMIC DNA]</scope>
    <source>
        <strain evidence="10 11">LS2</strain>
    </source>
</reference>
<protein>
    <recommendedName>
        <fullName evidence="5 6">Transcription termination/antitermination protein NusG</fullName>
    </recommendedName>
</protein>
<proteinExistence type="inferred from homology"/>
<dbReference type="PRINTS" id="PR00338">
    <property type="entry name" value="NUSGTNSCPFCT"/>
</dbReference>
<dbReference type="InterPro" id="IPR015869">
    <property type="entry name" value="Transcrpt_antiterm_NusG_bac_CS"/>
</dbReference>
<dbReference type="InterPro" id="IPR036735">
    <property type="entry name" value="NGN_dom_sf"/>
</dbReference>
<dbReference type="OrthoDB" id="9809075at2"/>
<evidence type="ECO:0000256" key="4">
    <source>
        <dbReference type="ARBA" id="ARBA00023163"/>
    </source>
</evidence>
<keyword evidence="1 5" id="KW-0806">Transcription termination</keyword>
<dbReference type="SMART" id="SM00739">
    <property type="entry name" value="KOW"/>
    <property type="match status" value="1"/>
</dbReference>
<dbReference type="RefSeq" id="WP_066101222.1">
    <property type="nucleotide sequence ID" value="NZ_CP016027.1"/>
</dbReference>
<dbReference type="InterPro" id="IPR047050">
    <property type="entry name" value="NGN"/>
</dbReference>
<gene>
    <name evidence="5" type="primary">nusG</name>
    <name evidence="10" type="ORF">A9404_10500</name>
</gene>
<dbReference type="Proteomes" id="UP000078596">
    <property type="component" value="Chromosome"/>
</dbReference>
<evidence type="ECO:0000313" key="11">
    <source>
        <dbReference type="Proteomes" id="UP000078596"/>
    </source>
</evidence>
<dbReference type="KEGG" id="haz:A9404_10500"/>
<dbReference type="CDD" id="cd06091">
    <property type="entry name" value="KOW_NusG"/>
    <property type="match status" value="1"/>
</dbReference>
<dbReference type="CDD" id="cd09891">
    <property type="entry name" value="NGN_Bact_1"/>
    <property type="match status" value="1"/>
</dbReference>